<name>A0A076F0Q5_RHOOP</name>
<geneLocation type="plasmid" evidence="3 4">
    <name>pPDG2</name>
</geneLocation>
<evidence type="ECO:0000256" key="1">
    <source>
        <dbReference type="ARBA" id="ARBA00023239"/>
    </source>
</evidence>
<dbReference type="Gene3D" id="3.90.850.10">
    <property type="entry name" value="Fumarylacetoacetase-like, C-terminal domain"/>
    <property type="match status" value="1"/>
</dbReference>
<evidence type="ECO:0000313" key="3">
    <source>
        <dbReference type="EMBL" id="AII11012.1"/>
    </source>
</evidence>
<dbReference type="Proteomes" id="UP000028488">
    <property type="component" value="Plasmid pPDG2"/>
</dbReference>
<dbReference type="GO" id="GO:0008684">
    <property type="term" value="F:2-oxopent-4-enoate hydratase activity"/>
    <property type="evidence" value="ECO:0007669"/>
    <property type="project" value="TreeGrafter"/>
</dbReference>
<accession>A0A076F0Q5</accession>
<dbReference type="AlphaFoldDB" id="A0A076F0Q5"/>
<keyword evidence="3" id="KW-0614">Plasmid</keyword>
<dbReference type="PANTHER" id="PTHR30143">
    <property type="entry name" value="ACID HYDRATASE"/>
    <property type="match status" value="1"/>
</dbReference>
<sequence length="273" mass="28709">MDKTTLDRFGARLLDAHRTRSAITPLTAEAPGMSIDDAYRVQLNQISQWESEGRTIAGFKVGLTSKAIQAQFGVDKPDFGHLFSDMILDGSRPIDIGRFISPRIEPEISFALRKDLKGPGLTIVDIVDAVDYAIASVEIIDSRIKDWKFTLPDTIADNASCGALVLGTTPLRIDAADLSLVGCVLSRNGEVVASGAGAAVLGHPLQSLLFLANTLGAHGRTLPAGSVVLAGALTAAVPVAPGDRFTATFAHLGSVTASFTEQPRSAEQTKAGS</sequence>
<dbReference type="SUPFAM" id="SSF56529">
    <property type="entry name" value="FAH"/>
    <property type="match status" value="1"/>
</dbReference>
<gene>
    <name evidence="3" type="ORF">EP51_43760</name>
</gene>
<feature type="domain" description="Fumarylacetoacetase-like C-terminal" evidence="2">
    <location>
        <begin position="93"/>
        <end position="257"/>
    </location>
</feature>
<evidence type="ECO:0000259" key="2">
    <source>
        <dbReference type="Pfam" id="PF01557"/>
    </source>
</evidence>
<reference evidence="3 4" key="1">
    <citation type="submission" date="2014-07" db="EMBL/GenBank/DDBJ databases">
        <title>Genome Sequence of Rhodococcus opacus Strain R7, a Biodegrader of Mono- and Polycyclic Aromatic Hydrocarbons.</title>
        <authorList>
            <person name="Di Gennaro P."/>
            <person name="Zampolli J."/>
            <person name="Presti I."/>
            <person name="Cappelletti M."/>
            <person name="D'Ursi P."/>
            <person name="Orro A."/>
            <person name="Mezzelani A."/>
            <person name="Milanesi L."/>
        </authorList>
    </citation>
    <scope>NUCLEOTIDE SEQUENCE [LARGE SCALE GENOMIC DNA]</scope>
    <source>
        <strain evidence="3 4">R7</strain>
        <plasmid evidence="3">pPDG2</plasmid>
    </source>
</reference>
<protein>
    <submittedName>
        <fullName evidence="3">2-keto-4-pentenoate hydratase</fullName>
    </submittedName>
</protein>
<organism evidence="3 4">
    <name type="scientific">Rhodococcus opacus</name>
    <name type="common">Nocardia opaca</name>
    <dbReference type="NCBI Taxonomy" id="37919"/>
    <lineage>
        <taxon>Bacteria</taxon>
        <taxon>Bacillati</taxon>
        <taxon>Actinomycetota</taxon>
        <taxon>Actinomycetes</taxon>
        <taxon>Mycobacteriales</taxon>
        <taxon>Nocardiaceae</taxon>
        <taxon>Rhodococcus</taxon>
    </lineage>
</organism>
<dbReference type="InterPro" id="IPR011234">
    <property type="entry name" value="Fumarylacetoacetase-like_C"/>
</dbReference>
<dbReference type="InterPro" id="IPR050772">
    <property type="entry name" value="Hydratase-Decarb/MhpD_sf"/>
</dbReference>
<proteinExistence type="predicted"/>
<dbReference type="RefSeq" id="WP_128643506.1">
    <property type="nucleotide sequence ID" value="NZ_CP008949.1"/>
</dbReference>
<dbReference type="GO" id="GO:0005737">
    <property type="term" value="C:cytoplasm"/>
    <property type="evidence" value="ECO:0007669"/>
    <property type="project" value="TreeGrafter"/>
</dbReference>
<dbReference type="Pfam" id="PF01557">
    <property type="entry name" value="FAA_hydrolase"/>
    <property type="match status" value="1"/>
</dbReference>
<dbReference type="InterPro" id="IPR036663">
    <property type="entry name" value="Fumarylacetoacetase_C_sf"/>
</dbReference>
<evidence type="ECO:0000313" key="4">
    <source>
        <dbReference type="Proteomes" id="UP000028488"/>
    </source>
</evidence>
<dbReference type="EMBL" id="CP008949">
    <property type="protein sequence ID" value="AII11012.1"/>
    <property type="molecule type" value="Genomic_DNA"/>
</dbReference>
<keyword evidence="1" id="KW-0456">Lyase</keyword>
<dbReference type="PANTHER" id="PTHR30143:SF0">
    <property type="entry name" value="2-KETO-4-PENTENOATE HYDRATASE"/>
    <property type="match status" value="1"/>
</dbReference>